<dbReference type="AlphaFoldDB" id="A0AAU9QYL5"/>
<organism evidence="1 2">
    <name type="scientific">Vibrio jasicida</name>
    <dbReference type="NCBI Taxonomy" id="766224"/>
    <lineage>
        <taxon>Bacteria</taxon>
        <taxon>Pseudomonadati</taxon>
        <taxon>Pseudomonadota</taxon>
        <taxon>Gammaproteobacteria</taxon>
        <taxon>Vibrionales</taxon>
        <taxon>Vibrionaceae</taxon>
        <taxon>Vibrio</taxon>
    </lineage>
</organism>
<sequence length="65" mass="7573">MIKEQHVFYATSPDSIEDFLRTEISVGKHIYCAFTCELLDDYLIASARKRQIVSIRFKDGQTIYP</sequence>
<reference evidence="1" key="1">
    <citation type="submission" date="2022-01" db="EMBL/GenBank/DDBJ databases">
        <authorList>
            <person name="Lagorce A."/>
        </authorList>
    </citation>
    <scope>NUCLEOTIDE SEQUENCE</scope>
    <source>
        <strain evidence="1">Th15_F1_A12</strain>
    </source>
</reference>
<gene>
    <name evidence="1" type="ORF">THF1A12_590005</name>
</gene>
<dbReference type="Proteomes" id="UP001295462">
    <property type="component" value="Unassembled WGS sequence"/>
</dbReference>
<accession>A0AAU9QYL5</accession>
<evidence type="ECO:0000313" key="2">
    <source>
        <dbReference type="Proteomes" id="UP001295462"/>
    </source>
</evidence>
<protein>
    <submittedName>
        <fullName evidence="1">Uncharacterized protein</fullName>
    </submittedName>
</protein>
<dbReference type="EMBL" id="CAKMUD010000115">
    <property type="protein sequence ID" value="CAH1602478.1"/>
    <property type="molecule type" value="Genomic_DNA"/>
</dbReference>
<name>A0AAU9QYL5_9VIBR</name>
<evidence type="ECO:0000313" key="1">
    <source>
        <dbReference type="EMBL" id="CAH1602478.1"/>
    </source>
</evidence>
<comment type="caution">
    <text evidence="1">The sequence shown here is derived from an EMBL/GenBank/DDBJ whole genome shotgun (WGS) entry which is preliminary data.</text>
</comment>
<proteinExistence type="predicted"/>